<reference evidence="1" key="1">
    <citation type="submission" date="2023-02" db="EMBL/GenBank/DDBJ databases">
        <title>Identification and recombinant expression of a fungal hydrolase from Papiliotrema laurentii that hydrolyzes apple cutin and clears colloidal polyester polyurethane.</title>
        <authorList>
            <consortium name="DOE Joint Genome Institute"/>
            <person name="Roman V.A."/>
            <person name="Bojanowski C."/>
            <person name="Crable B.R."/>
            <person name="Wagner D.N."/>
            <person name="Hung C.S."/>
            <person name="Nadeau L.J."/>
            <person name="Schratz L."/>
            <person name="Haridas S."/>
            <person name="Pangilinan J."/>
            <person name="Lipzen A."/>
            <person name="Na H."/>
            <person name="Yan M."/>
            <person name="Ng V."/>
            <person name="Grigoriev I.V."/>
            <person name="Spatafora J.W."/>
            <person name="Barlow D."/>
            <person name="Biffinger J."/>
            <person name="Kelley-Loughnane N."/>
            <person name="Varaljay V.A."/>
            <person name="Crookes-Goodson W.J."/>
        </authorList>
    </citation>
    <scope>NUCLEOTIDE SEQUENCE</scope>
    <source>
        <strain evidence="1">5307AH</strain>
    </source>
</reference>
<evidence type="ECO:0008006" key="3">
    <source>
        <dbReference type="Google" id="ProtNLM"/>
    </source>
</evidence>
<comment type="caution">
    <text evidence="1">The sequence shown here is derived from an EMBL/GenBank/DDBJ whole genome shotgun (WGS) entry which is preliminary data.</text>
</comment>
<dbReference type="PANTHER" id="PTHR35569">
    <property type="entry name" value="CYANAMIDE HYDRATASE DDI2-RELATED"/>
    <property type="match status" value="1"/>
</dbReference>
<protein>
    <recommendedName>
        <fullName evidence="3">HD/PDEase domain-containing protein</fullName>
    </recommendedName>
</protein>
<name>A0AAD9FNX9_PAPLA</name>
<dbReference type="AlphaFoldDB" id="A0AAD9FNX9"/>
<organism evidence="1 2">
    <name type="scientific">Papiliotrema laurentii</name>
    <name type="common">Cryptococcus laurentii</name>
    <dbReference type="NCBI Taxonomy" id="5418"/>
    <lineage>
        <taxon>Eukaryota</taxon>
        <taxon>Fungi</taxon>
        <taxon>Dikarya</taxon>
        <taxon>Basidiomycota</taxon>
        <taxon>Agaricomycotina</taxon>
        <taxon>Tremellomycetes</taxon>
        <taxon>Tremellales</taxon>
        <taxon>Rhynchogastremaceae</taxon>
        <taxon>Papiliotrema</taxon>
    </lineage>
</organism>
<gene>
    <name evidence="1" type="ORF">DB88DRAFT_541050</name>
</gene>
<evidence type="ECO:0000313" key="2">
    <source>
        <dbReference type="Proteomes" id="UP001182556"/>
    </source>
</evidence>
<dbReference type="PANTHER" id="PTHR35569:SF1">
    <property type="entry name" value="CYANAMIDE HYDRATASE DDI2-RELATED"/>
    <property type="match status" value="1"/>
</dbReference>
<keyword evidence="2" id="KW-1185">Reference proteome</keyword>
<accession>A0AAD9FNX9</accession>
<sequence length="232" mass="26063">MTVPLLLQRPLSAYFYKKDEPQRTEPSLISIPSTPVCQAALCYATERLPDWAVNHSIRTYAFGIVLAERAGWLQGEGTLAIDREALFLSAVMHELGMESEAEDCLLSLEFTGAIKARAFLLERSPDGNHDERRLRYLADETFEAIAMHSLELRLTTGPIRLIPALTALGAEMDFKGTYASDIHPEVIDMINVKWPRLQYNESLRALADEEVRRKPGCLFHAILPAIKKPELA</sequence>
<evidence type="ECO:0000313" key="1">
    <source>
        <dbReference type="EMBL" id="KAK1923894.1"/>
    </source>
</evidence>
<dbReference type="Proteomes" id="UP001182556">
    <property type="component" value="Unassembled WGS sequence"/>
</dbReference>
<dbReference type="EMBL" id="JAODAN010000006">
    <property type="protein sequence ID" value="KAK1923894.1"/>
    <property type="molecule type" value="Genomic_DNA"/>
</dbReference>
<proteinExistence type="predicted"/>